<accession>A0AAV4LU67</accession>
<evidence type="ECO:0000256" key="6">
    <source>
        <dbReference type="SAM" id="MobiDB-lite"/>
    </source>
</evidence>
<feature type="region of interest" description="Disordered" evidence="6">
    <location>
        <begin position="167"/>
        <end position="229"/>
    </location>
</feature>
<evidence type="ECO:0000313" key="8">
    <source>
        <dbReference type="Proteomes" id="UP001497744"/>
    </source>
</evidence>
<evidence type="ECO:0000256" key="1">
    <source>
        <dbReference type="ARBA" id="ARBA00004123"/>
    </source>
</evidence>
<comment type="caution">
    <text evidence="7">The sequence shown here is derived from an EMBL/GenBank/DDBJ whole genome shotgun (WGS) entry which is preliminary data.</text>
</comment>
<dbReference type="Proteomes" id="UP001497744">
    <property type="component" value="Unassembled WGS sequence"/>
</dbReference>
<comment type="subcellular location">
    <subcellularLocation>
        <location evidence="1 5">Nucleus</location>
    </subcellularLocation>
</comment>
<protein>
    <recommendedName>
        <fullName evidence="5">Ribosome biogenesis regulatory protein</fullName>
    </recommendedName>
</protein>
<sequence>MYGTASHSRQLTQLCYRNTCKPEKVDNLEYCLRNLIAVDATPVSATSCDVASLLKLSRDNTQLLVNRIFSLARITTPDGVFASLPKEDAITMPRMYPLPKPKPKTRWQLFAEARGIKKHKRSRKVFDKATNDWVPRWGYKSIKKGLAHKPPIVEVKDADHAAGVDPFQAASRKKSVSKTRQKLRELRNKAEASALSKTQSALERAKSSTRSFGKFDKKTKGVNDKKSIKRKAVAVPLKEEREGYLASIKKLNLGK</sequence>
<dbReference type="GO" id="GO:0042254">
    <property type="term" value="P:ribosome biogenesis"/>
    <property type="evidence" value="ECO:0007669"/>
    <property type="project" value="UniProtKB-KW"/>
</dbReference>
<comment type="function">
    <text evidence="5">Involved in ribosomal large subunit assembly.</text>
</comment>
<comment type="similarity">
    <text evidence="2 5">Belongs to the RRS1 family.</text>
</comment>
<dbReference type="Pfam" id="PF04939">
    <property type="entry name" value="RRS1"/>
    <property type="match status" value="1"/>
</dbReference>
<feature type="compositionally biased region" description="Basic residues" evidence="6">
    <location>
        <begin position="171"/>
        <end position="181"/>
    </location>
</feature>
<dbReference type="GeneID" id="94194601"/>
<dbReference type="AlphaFoldDB" id="A0AAV4LU67"/>
<keyword evidence="3 5" id="KW-0690">Ribosome biogenesis</keyword>
<organism evidence="7 8">
    <name type="scientific">Babesia caballi</name>
    <dbReference type="NCBI Taxonomy" id="5871"/>
    <lineage>
        <taxon>Eukaryota</taxon>
        <taxon>Sar</taxon>
        <taxon>Alveolata</taxon>
        <taxon>Apicomplexa</taxon>
        <taxon>Aconoidasida</taxon>
        <taxon>Piroplasmida</taxon>
        <taxon>Babesiidae</taxon>
        <taxon>Babesia</taxon>
    </lineage>
</organism>
<name>A0AAV4LU67_BABCB</name>
<keyword evidence="4 5" id="KW-0539">Nucleus</keyword>
<evidence type="ECO:0000256" key="5">
    <source>
        <dbReference type="RuleBase" id="RU364132"/>
    </source>
</evidence>
<dbReference type="RefSeq" id="XP_067715189.1">
    <property type="nucleotide sequence ID" value="XM_067859088.1"/>
</dbReference>
<evidence type="ECO:0000313" key="7">
    <source>
        <dbReference type="EMBL" id="GIX63120.1"/>
    </source>
</evidence>
<evidence type="ECO:0000256" key="4">
    <source>
        <dbReference type="ARBA" id="ARBA00023242"/>
    </source>
</evidence>
<dbReference type="InterPro" id="IPR007023">
    <property type="entry name" value="Ribosom_reg"/>
</dbReference>
<dbReference type="EMBL" id="BPLF01000002">
    <property type="protein sequence ID" value="GIX63120.1"/>
    <property type="molecule type" value="Genomic_DNA"/>
</dbReference>
<proteinExistence type="inferred from homology"/>
<reference evidence="7 8" key="1">
    <citation type="submission" date="2021-06" db="EMBL/GenBank/DDBJ databases">
        <title>Genome sequence of Babesia caballi.</title>
        <authorList>
            <person name="Yamagishi J."/>
            <person name="Kidaka T."/>
            <person name="Ochi A."/>
        </authorList>
    </citation>
    <scope>NUCLEOTIDE SEQUENCE [LARGE SCALE GENOMIC DNA]</scope>
    <source>
        <strain evidence="7">USDA-D6B2</strain>
    </source>
</reference>
<evidence type="ECO:0000256" key="2">
    <source>
        <dbReference type="ARBA" id="ARBA00010077"/>
    </source>
</evidence>
<evidence type="ECO:0000256" key="3">
    <source>
        <dbReference type="ARBA" id="ARBA00022517"/>
    </source>
</evidence>
<gene>
    <name evidence="7" type="ORF">BcabD6B2_25550</name>
</gene>
<keyword evidence="8" id="KW-1185">Reference proteome</keyword>
<dbReference type="GO" id="GO:0005634">
    <property type="term" value="C:nucleus"/>
    <property type="evidence" value="ECO:0007669"/>
    <property type="project" value="UniProtKB-SubCell"/>
</dbReference>
<feature type="compositionally biased region" description="Basic and acidic residues" evidence="6">
    <location>
        <begin position="213"/>
        <end position="226"/>
    </location>
</feature>